<protein>
    <recommendedName>
        <fullName evidence="5">TIGR02301 family protein</fullName>
    </recommendedName>
</protein>
<gene>
    <name evidence="3" type="ORF">NRP21_01690</name>
</gene>
<dbReference type="Proteomes" id="UP001524642">
    <property type="component" value="Unassembled WGS sequence"/>
</dbReference>
<organism evidence="3 4">
    <name type="scientific">Roseomonas populi</name>
    <dbReference type="NCBI Taxonomy" id="3121582"/>
    <lineage>
        <taxon>Bacteria</taxon>
        <taxon>Pseudomonadati</taxon>
        <taxon>Pseudomonadota</taxon>
        <taxon>Alphaproteobacteria</taxon>
        <taxon>Acetobacterales</taxon>
        <taxon>Roseomonadaceae</taxon>
        <taxon>Roseomonas</taxon>
    </lineage>
</organism>
<evidence type="ECO:0008006" key="5">
    <source>
        <dbReference type="Google" id="ProtNLM"/>
    </source>
</evidence>
<evidence type="ECO:0000313" key="3">
    <source>
        <dbReference type="EMBL" id="MCR0980757.1"/>
    </source>
</evidence>
<keyword evidence="2" id="KW-0732">Signal</keyword>
<proteinExistence type="predicted"/>
<feature type="chain" id="PRO_5045603170" description="TIGR02301 family protein" evidence="2">
    <location>
        <begin position="31"/>
        <end position="187"/>
    </location>
</feature>
<evidence type="ECO:0000256" key="1">
    <source>
        <dbReference type="SAM" id="MobiDB-lite"/>
    </source>
</evidence>
<dbReference type="EMBL" id="JANJOU010000001">
    <property type="protein sequence ID" value="MCR0980757.1"/>
    <property type="molecule type" value="Genomic_DNA"/>
</dbReference>
<feature type="compositionally biased region" description="Low complexity" evidence="1">
    <location>
        <begin position="160"/>
        <end position="170"/>
    </location>
</feature>
<evidence type="ECO:0000256" key="2">
    <source>
        <dbReference type="SAM" id="SignalP"/>
    </source>
</evidence>
<feature type="signal peptide" evidence="2">
    <location>
        <begin position="1"/>
        <end position="30"/>
    </location>
</feature>
<keyword evidence="4" id="KW-1185">Reference proteome</keyword>
<reference evidence="3 4" key="1">
    <citation type="submission" date="2022-06" db="EMBL/GenBank/DDBJ databases">
        <title>Roseomonas CN29.</title>
        <authorList>
            <person name="Cheng Y."/>
            <person name="He X."/>
        </authorList>
    </citation>
    <scope>NUCLEOTIDE SEQUENCE [LARGE SCALE GENOMIC DNA]</scope>
    <source>
        <strain evidence="3 4">CN29</strain>
    </source>
</reference>
<accession>A0ABT1WY40</accession>
<feature type="region of interest" description="Disordered" evidence="1">
    <location>
        <begin position="152"/>
        <end position="187"/>
    </location>
</feature>
<evidence type="ECO:0000313" key="4">
    <source>
        <dbReference type="Proteomes" id="UP001524642"/>
    </source>
</evidence>
<name>A0ABT1WY40_9PROT</name>
<sequence length="187" mass="20083">MPRETTVEMSPIRFLAAGLVAVVAATPAMAQTCMRPADKAAFDVRALQSQLMVAALLCKQDEQYNTFVRSYQGQLSSAWEGMSTYYRRANGNTGVRVRDNFVTELANVQQMDSGRQGTAFCANVASLFTAAMAAPKTTEGLAQLAVANGLSNPHGRSECSATTPAASSAPEKPERRTAIRRVSTNTR</sequence>
<comment type="caution">
    <text evidence="3">The sequence shown here is derived from an EMBL/GenBank/DDBJ whole genome shotgun (WGS) entry which is preliminary data.</text>
</comment>